<keyword evidence="2 4" id="KW-0238">DNA-binding</keyword>
<evidence type="ECO:0000259" key="5">
    <source>
        <dbReference type="PROSITE" id="PS50977"/>
    </source>
</evidence>
<dbReference type="RefSeq" id="WP_306993115.1">
    <property type="nucleotide sequence ID" value="NZ_JAUSUT010000001.1"/>
</dbReference>
<evidence type="ECO:0000256" key="4">
    <source>
        <dbReference type="PROSITE-ProRule" id="PRU00335"/>
    </source>
</evidence>
<keyword evidence="1" id="KW-0805">Transcription regulation</keyword>
<sequence>MGRPPRFSADDLLDAAVRLFATGGTEAVTMSAVAREAGAPSGSVYHRFAGRPALLAALWLRTVRRFQHDYRAVLGEEPSAADVVAATASVVRWCRENPGQAQVLYAGKRVLGEDAWSPDDRAACDRTDEELGRILRTALRPLRATTGLGTDELLLVLIDLPYAAVRRYLAQGRPPPVSVADLVARAAHTLLTSGGRTDG</sequence>
<dbReference type="Gene3D" id="1.10.357.10">
    <property type="entry name" value="Tetracycline Repressor, domain 2"/>
    <property type="match status" value="1"/>
</dbReference>
<dbReference type="SUPFAM" id="SSF46689">
    <property type="entry name" value="Homeodomain-like"/>
    <property type="match status" value="1"/>
</dbReference>
<dbReference type="InterPro" id="IPR050109">
    <property type="entry name" value="HTH-type_TetR-like_transc_reg"/>
</dbReference>
<keyword evidence="3" id="KW-0804">Transcription</keyword>
<organism evidence="6 7">
    <name type="scientific">Amycolatopsis thermophila</name>
    <dbReference type="NCBI Taxonomy" id="206084"/>
    <lineage>
        <taxon>Bacteria</taxon>
        <taxon>Bacillati</taxon>
        <taxon>Actinomycetota</taxon>
        <taxon>Actinomycetes</taxon>
        <taxon>Pseudonocardiales</taxon>
        <taxon>Pseudonocardiaceae</taxon>
        <taxon>Amycolatopsis</taxon>
    </lineage>
</organism>
<gene>
    <name evidence="6" type="ORF">FB470_003648</name>
</gene>
<evidence type="ECO:0000256" key="2">
    <source>
        <dbReference type="ARBA" id="ARBA00023125"/>
    </source>
</evidence>
<protein>
    <submittedName>
        <fullName evidence="6">AcrR family transcriptional regulator</fullName>
    </submittedName>
</protein>
<dbReference type="InterPro" id="IPR001647">
    <property type="entry name" value="HTH_TetR"/>
</dbReference>
<evidence type="ECO:0000313" key="6">
    <source>
        <dbReference type="EMBL" id="MDQ0379654.1"/>
    </source>
</evidence>
<proteinExistence type="predicted"/>
<dbReference type="Proteomes" id="UP001229651">
    <property type="component" value="Unassembled WGS sequence"/>
</dbReference>
<dbReference type="PRINTS" id="PR00455">
    <property type="entry name" value="HTHTETR"/>
</dbReference>
<reference evidence="6 7" key="1">
    <citation type="submission" date="2023-07" db="EMBL/GenBank/DDBJ databases">
        <title>Sequencing the genomes of 1000 actinobacteria strains.</title>
        <authorList>
            <person name="Klenk H.-P."/>
        </authorList>
    </citation>
    <scope>NUCLEOTIDE SEQUENCE [LARGE SCALE GENOMIC DNA]</scope>
    <source>
        <strain evidence="6 7">DSM 45805</strain>
    </source>
</reference>
<dbReference type="PANTHER" id="PTHR30055">
    <property type="entry name" value="HTH-TYPE TRANSCRIPTIONAL REGULATOR RUTR"/>
    <property type="match status" value="1"/>
</dbReference>
<evidence type="ECO:0000256" key="3">
    <source>
        <dbReference type="ARBA" id="ARBA00023163"/>
    </source>
</evidence>
<accession>A0ABU0EWG5</accession>
<name>A0ABU0EWG5_9PSEU</name>
<dbReference type="PANTHER" id="PTHR30055:SF234">
    <property type="entry name" value="HTH-TYPE TRANSCRIPTIONAL REGULATOR BETI"/>
    <property type="match status" value="1"/>
</dbReference>
<keyword evidence="7" id="KW-1185">Reference proteome</keyword>
<feature type="DNA-binding region" description="H-T-H motif" evidence="4">
    <location>
        <begin position="29"/>
        <end position="48"/>
    </location>
</feature>
<dbReference type="PROSITE" id="PS50977">
    <property type="entry name" value="HTH_TETR_2"/>
    <property type="match status" value="1"/>
</dbReference>
<feature type="domain" description="HTH tetR-type" evidence="5">
    <location>
        <begin position="6"/>
        <end position="66"/>
    </location>
</feature>
<evidence type="ECO:0000313" key="7">
    <source>
        <dbReference type="Proteomes" id="UP001229651"/>
    </source>
</evidence>
<dbReference type="InterPro" id="IPR009057">
    <property type="entry name" value="Homeodomain-like_sf"/>
</dbReference>
<dbReference type="EMBL" id="JAUSUT010000001">
    <property type="protein sequence ID" value="MDQ0379654.1"/>
    <property type="molecule type" value="Genomic_DNA"/>
</dbReference>
<dbReference type="Pfam" id="PF00440">
    <property type="entry name" value="TetR_N"/>
    <property type="match status" value="1"/>
</dbReference>
<evidence type="ECO:0000256" key="1">
    <source>
        <dbReference type="ARBA" id="ARBA00023015"/>
    </source>
</evidence>
<comment type="caution">
    <text evidence="6">The sequence shown here is derived from an EMBL/GenBank/DDBJ whole genome shotgun (WGS) entry which is preliminary data.</text>
</comment>